<organism evidence="3 4">
    <name type="scientific">Branchiostoma lanceolatum</name>
    <name type="common">Common lancelet</name>
    <name type="synonym">Amphioxus lanceolatum</name>
    <dbReference type="NCBI Taxonomy" id="7740"/>
    <lineage>
        <taxon>Eukaryota</taxon>
        <taxon>Metazoa</taxon>
        <taxon>Chordata</taxon>
        <taxon>Cephalochordata</taxon>
        <taxon>Leptocardii</taxon>
        <taxon>Amphioxiformes</taxon>
        <taxon>Branchiostomatidae</taxon>
        <taxon>Branchiostoma</taxon>
    </lineage>
</organism>
<reference evidence="3" key="1">
    <citation type="submission" date="2022-01" db="EMBL/GenBank/DDBJ databases">
        <authorList>
            <person name="Braso-Vives M."/>
        </authorList>
    </citation>
    <scope>NUCLEOTIDE SEQUENCE</scope>
</reference>
<dbReference type="Proteomes" id="UP000838412">
    <property type="component" value="Chromosome 6"/>
</dbReference>
<dbReference type="Pfam" id="PF00194">
    <property type="entry name" value="Carb_anhydrase"/>
    <property type="match status" value="1"/>
</dbReference>
<feature type="region of interest" description="Disordered" evidence="1">
    <location>
        <begin position="76"/>
        <end position="95"/>
    </location>
</feature>
<dbReference type="PROSITE" id="PS51144">
    <property type="entry name" value="ALPHA_CA_2"/>
    <property type="match status" value="1"/>
</dbReference>
<evidence type="ECO:0000313" key="3">
    <source>
        <dbReference type="EMBL" id="CAH1267995.1"/>
    </source>
</evidence>
<name>A0A8K0A4K8_BRALA</name>
<dbReference type="InterPro" id="IPR036398">
    <property type="entry name" value="CA_dom_sf"/>
</dbReference>
<evidence type="ECO:0000256" key="1">
    <source>
        <dbReference type="SAM" id="MobiDB-lite"/>
    </source>
</evidence>
<dbReference type="AlphaFoldDB" id="A0A8K0A4K8"/>
<dbReference type="OrthoDB" id="5978072at2759"/>
<keyword evidence="4" id="KW-1185">Reference proteome</keyword>
<feature type="domain" description="Alpha-carbonic anhydrase" evidence="2">
    <location>
        <begin position="1"/>
        <end position="95"/>
    </location>
</feature>
<dbReference type="Gene3D" id="3.10.200.10">
    <property type="entry name" value="Alpha carbonic anhydrase"/>
    <property type="match status" value="1"/>
</dbReference>
<dbReference type="EMBL" id="OV696691">
    <property type="protein sequence ID" value="CAH1267995.1"/>
    <property type="molecule type" value="Genomic_DNA"/>
</dbReference>
<evidence type="ECO:0000313" key="4">
    <source>
        <dbReference type="Proteomes" id="UP000838412"/>
    </source>
</evidence>
<dbReference type="InterPro" id="IPR001148">
    <property type="entry name" value="CA_dom"/>
</dbReference>
<accession>A0A8K0A4K8</accession>
<sequence>MNDALINRGHDLTFQVDHLQLDDDDVDAAAMNGTLLNTGHDLTFQVDDRNRVNLTGGPLSYLYRLQELRLHYGSIDSQGSEHSVDGYSFPGEVRK</sequence>
<evidence type="ECO:0000259" key="2">
    <source>
        <dbReference type="PROSITE" id="PS51144"/>
    </source>
</evidence>
<proteinExistence type="predicted"/>
<gene>
    <name evidence="3" type="primary">CA10</name>
    <name evidence="3" type="ORF">BLAG_LOCUS21112</name>
</gene>
<dbReference type="SUPFAM" id="SSF51069">
    <property type="entry name" value="Carbonic anhydrase"/>
    <property type="match status" value="1"/>
</dbReference>
<protein>
    <submittedName>
        <fullName evidence="3">CA10 protein</fullName>
    </submittedName>
</protein>